<sequence>MIKDGATTSYTYNDLNQLTKSIEHKEGKQTSNKVYNYDVNGNPTKEKDSVTNITVENTYEYEI</sequence>
<reference evidence="1" key="1">
    <citation type="submission" date="2022-07" db="EMBL/GenBank/DDBJ databases">
        <title>Enhanced cultured diversity of the mouse gut microbiota enables custom-made synthetic communities.</title>
        <authorList>
            <person name="Afrizal A."/>
        </authorList>
    </citation>
    <scope>NUCLEOTIDE SEQUENCE</scope>
    <source>
        <strain evidence="1">DSM 29186</strain>
    </source>
</reference>
<name>A0A9X2S3J3_9FIRM</name>
<keyword evidence="2" id="KW-1185">Reference proteome</keyword>
<evidence type="ECO:0008006" key="3">
    <source>
        <dbReference type="Google" id="ProtNLM"/>
    </source>
</evidence>
<protein>
    <recommendedName>
        <fullName evidence="3">RHS repeat protein</fullName>
    </recommendedName>
</protein>
<dbReference type="AlphaFoldDB" id="A0A9X2S3J3"/>
<dbReference type="Gene3D" id="2.180.10.10">
    <property type="entry name" value="RHS repeat-associated core"/>
    <property type="match status" value="1"/>
</dbReference>
<dbReference type="EMBL" id="JANKBY010000570">
    <property type="protein sequence ID" value="MCR1825118.1"/>
    <property type="molecule type" value="Genomic_DNA"/>
</dbReference>
<comment type="caution">
    <text evidence="1">The sequence shown here is derived from an EMBL/GenBank/DDBJ whole genome shotgun (WGS) entry which is preliminary data.</text>
</comment>
<organism evidence="1 2">
    <name type="scientific">Terrisporobacter muris</name>
    <dbReference type="NCBI Taxonomy" id="2963284"/>
    <lineage>
        <taxon>Bacteria</taxon>
        <taxon>Bacillati</taxon>
        <taxon>Bacillota</taxon>
        <taxon>Clostridia</taxon>
        <taxon>Peptostreptococcales</taxon>
        <taxon>Peptostreptococcaceae</taxon>
        <taxon>Terrisporobacter</taxon>
    </lineage>
</organism>
<evidence type="ECO:0000313" key="1">
    <source>
        <dbReference type="EMBL" id="MCR1825118.1"/>
    </source>
</evidence>
<dbReference type="Proteomes" id="UP001140817">
    <property type="component" value="Unassembled WGS sequence"/>
</dbReference>
<gene>
    <name evidence="1" type="ORF">NSA58_20440</name>
</gene>
<proteinExistence type="predicted"/>
<dbReference type="RefSeq" id="WP_074078908.1">
    <property type="nucleotide sequence ID" value="NZ_JANKBY010000570.1"/>
</dbReference>
<accession>A0A9X2S3J3</accession>
<evidence type="ECO:0000313" key="2">
    <source>
        <dbReference type="Proteomes" id="UP001140817"/>
    </source>
</evidence>